<feature type="transmembrane region" description="Helical" evidence="2">
    <location>
        <begin position="551"/>
        <end position="572"/>
    </location>
</feature>
<evidence type="ECO:0000256" key="1">
    <source>
        <dbReference type="SAM" id="MobiDB-lite"/>
    </source>
</evidence>
<feature type="transmembrane region" description="Helical" evidence="2">
    <location>
        <begin position="598"/>
        <end position="621"/>
    </location>
</feature>
<dbReference type="InterPro" id="IPR052728">
    <property type="entry name" value="O2_lipid_transport_reg"/>
</dbReference>
<keyword evidence="2" id="KW-0812">Transmembrane</keyword>
<accession>A0A3B0K6H3</accession>
<keyword evidence="2" id="KW-1133">Transmembrane helix</keyword>
<keyword evidence="5" id="KW-1185">Reference proteome</keyword>
<feature type="transmembrane region" description="Helical" evidence="2">
    <location>
        <begin position="241"/>
        <end position="263"/>
    </location>
</feature>
<dbReference type="AlphaFoldDB" id="A0A3B0K6H3"/>
<protein>
    <submittedName>
        <fullName evidence="4">Blast:Nose resistant to fluoxetine protein 6</fullName>
    </submittedName>
</protein>
<feature type="region of interest" description="Disordered" evidence="1">
    <location>
        <begin position="706"/>
        <end position="747"/>
    </location>
</feature>
<proteinExistence type="predicted"/>
<evidence type="ECO:0000313" key="5">
    <source>
        <dbReference type="Proteomes" id="UP000268350"/>
    </source>
</evidence>
<evidence type="ECO:0000313" key="4">
    <source>
        <dbReference type="EMBL" id="SPP81226.1"/>
    </source>
</evidence>
<dbReference type="OMA" id="IDSWGSF"/>
<feature type="transmembrane region" description="Helical" evidence="2">
    <location>
        <begin position="478"/>
        <end position="498"/>
    </location>
</feature>
<feature type="transmembrane region" description="Helical" evidence="2">
    <location>
        <begin position="518"/>
        <end position="539"/>
    </location>
</feature>
<feature type="transmembrane region" description="Helical" evidence="2">
    <location>
        <begin position="389"/>
        <end position="410"/>
    </location>
</feature>
<feature type="transmembrane region" description="Helical" evidence="2">
    <location>
        <begin position="30"/>
        <end position="49"/>
    </location>
</feature>
<dbReference type="Proteomes" id="UP000268350">
    <property type="component" value="Unassembled WGS sequence"/>
</dbReference>
<dbReference type="SMART" id="SM00703">
    <property type="entry name" value="NRF"/>
    <property type="match status" value="1"/>
</dbReference>
<dbReference type="InterPro" id="IPR006621">
    <property type="entry name" value="Nose-resist-to-fluoxetine_N"/>
</dbReference>
<keyword evidence="2" id="KW-0472">Membrane</keyword>
<feature type="transmembrane region" description="Helical" evidence="2">
    <location>
        <begin position="451"/>
        <end position="471"/>
    </location>
</feature>
<dbReference type="OrthoDB" id="118951at2759"/>
<dbReference type="Pfam" id="PF01757">
    <property type="entry name" value="Acyl_transf_3"/>
    <property type="match status" value="1"/>
</dbReference>
<dbReference type="PANTHER" id="PTHR11161">
    <property type="entry name" value="O-ACYLTRANSFERASE"/>
    <property type="match status" value="1"/>
</dbReference>
<dbReference type="Pfam" id="PF20146">
    <property type="entry name" value="NRF"/>
    <property type="match status" value="1"/>
</dbReference>
<dbReference type="GO" id="GO:0016747">
    <property type="term" value="F:acyltransferase activity, transferring groups other than amino-acyl groups"/>
    <property type="evidence" value="ECO:0007669"/>
    <property type="project" value="InterPro"/>
</dbReference>
<dbReference type="InterPro" id="IPR002656">
    <property type="entry name" value="Acyl_transf_3_dom"/>
</dbReference>
<feature type="domain" description="Nose resistant-to-fluoxetine protein N-terminal" evidence="3">
    <location>
        <begin position="100"/>
        <end position="230"/>
    </location>
</feature>
<dbReference type="PANTHER" id="PTHR11161:SF0">
    <property type="entry name" value="O-ACYLTRANSFERASE LIKE PROTEIN"/>
    <property type="match status" value="1"/>
</dbReference>
<feature type="transmembrane region" description="Helical" evidence="2">
    <location>
        <begin position="345"/>
        <end position="369"/>
    </location>
</feature>
<gene>
    <name evidence="4" type="ORF">DGUA_6G006226</name>
</gene>
<sequence>MYIQYRAIARLPSKLWYKITGKWLKAINRISISMVNVLVTLFVCGLLIVSAAQLKDGDVPQEYLRLMGLRSLGVEFAEHFRNASLSDLDLFQPRIPSQEDLLCLADMAEFMQALTTGKLWALNMIDAWGSIPSGLLYGNFYDLGNFDECVEISKEITSSHSINGKYCFLKVSVGFLPQSVASLTNAMRIASCFPASCSAAYIDAFLGQLMQKLLNSSSTSIQIREATCQTSESKPWNSMQIFTVVLLGLMGSIVALCTMYDYFLCQDQSQVPVAVKIFSARASSRALFRIVDSKSNPNIISCLDGIRCMSLIWVVFGHEFGYEANSPNVNNLDLLTWFEEPFSNFILYAYFAVDSFFFIGGLLVAMVALRSMEKSKGRLNVPLMYLHRFIRIVPILAVAILVYMNLMTLITDGPMAYMEYHGKEACEKGWFWTLLCVQNYAASNVCLDHSWYLAVDMQLYIISPLLLIALYKWGKKAAAGIAVLVLLVSSCLFATMMVNNYSMLAKNGSEADTVKKLYFATHTHAAPWLIGFLFGYFLHLNRGKKFQFSRIAVWSGWVLSLAMIFTSIFAMYPAGQLSAPPLSTLDESFYYTLTRVGWPLALCWIVFACVQGYGGLANSFLSSPLWQPLSRLSYSVYMWHMFMQEVNVRLIRTNNYFSDYNVMREFWSVFGFTLLLSYVLYITIEAPLGGLGNLIRPQRKTIMQPLAPSEQAKTSADVQPHELNVGRNLDEHEVPKIQETATASENQ</sequence>
<dbReference type="EMBL" id="OUUW01000005">
    <property type="protein sequence ID" value="SPP81226.1"/>
    <property type="molecule type" value="Genomic_DNA"/>
</dbReference>
<name>A0A3B0K6H3_DROGU</name>
<organism evidence="4 5">
    <name type="scientific">Drosophila guanche</name>
    <name type="common">Fruit fly</name>
    <dbReference type="NCBI Taxonomy" id="7266"/>
    <lineage>
        <taxon>Eukaryota</taxon>
        <taxon>Metazoa</taxon>
        <taxon>Ecdysozoa</taxon>
        <taxon>Arthropoda</taxon>
        <taxon>Hexapoda</taxon>
        <taxon>Insecta</taxon>
        <taxon>Pterygota</taxon>
        <taxon>Neoptera</taxon>
        <taxon>Endopterygota</taxon>
        <taxon>Diptera</taxon>
        <taxon>Brachycera</taxon>
        <taxon>Muscomorpha</taxon>
        <taxon>Ephydroidea</taxon>
        <taxon>Drosophilidae</taxon>
        <taxon>Drosophila</taxon>
        <taxon>Sophophora</taxon>
    </lineage>
</organism>
<evidence type="ECO:0000256" key="2">
    <source>
        <dbReference type="SAM" id="Phobius"/>
    </source>
</evidence>
<evidence type="ECO:0000259" key="3">
    <source>
        <dbReference type="SMART" id="SM00703"/>
    </source>
</evidence>
<reference evidence="5" key="1">
    <citation type="submission" date="2018-01" db="EMBL/GenBank/DDBJ databases">
        <authorList>
            <person name="Alioto T."/>
            <person name="Alioto T."/>
        </authorList>
    </citation>
    <scope>NUCLEOTIDE SEQUENCE [LARGE SCALE GENOMIC DNA]</scope>
</reference>
<feature type="transmembrane region" description="Helical" evidence="2">
    <location>
        <begin position="666"/>
        <end position="684"/>
    </location>
</feature>